<protein>
    <submittedName>
        <fullName evidence="2">Uncharacterized protein</fullName>
    </submittedName>
</protein>
<reference evidence="2 3" key="2">
    <citation type="submission" date="2019-05" db="EMBL/GenBank/DDBJ databases">
        <title>Glycomyces buryatensis sp. nov.</title>
        <authorList>
            <person name="Nikitina E."/>
        </authorList>
    </citation>
    <scope>NUCLEOTIDE SEQUENCE [LARGE SCALE GENOMIC DNA]</scope>
    <source>
        <strain evidence="2 3">18</strain>
    </source>
</reference>
<dbReference type="RefSeq" id="WP_136533350.1">
    <property type="nucleotide sequence ID" value="NZ_STGY01000016.1"/>
</dbReference>
<gene>
    <name evidence="2" type="ORF">FAB82_04505</name>
</gene>
<dbReference type="Proteomes" id="UP000308760">
    <property type="component" value="Unassembled WGS sequence"/>
</dbReference>
<name>A0A4S8QIG5_9ACTN</name>
<evidence type="ECO:0000256" key="1">
    <source>
        <dbReference type="SAM" id="Phobius"/>
    </source>
</evidence>
<keyword evidence="1" id="KW-0812">Transmembrane</keyword>
<organism evidence="2 3">
    <name type="scientific">Glycomyces buryatensis</name>
    <dbReference type="NCBI Taxonomy" id="2570927"/>
    <lineage>
        <taxon>Bacteria</taxon>
        <taxon>Bacillati</taxon>
        <taxon>Actinomycetota</taxon>
        <taxon>Actinomycetes</taxon>
        <taxon>Glycomycetales</taxon>
        <taxon>Glycomycetaceae</taxon>
        <taxon>Glycomyces</taxon>
    </lineage>
</organism>
<keyword evidence="3" id="KW-1185">Reference proteome</keyword>
<keyword evidence="1" id="KW-0472">Membrane</keyword>
<feature type="transmembrane region" description="Helical" evidence="1">
    <location>
        <begin position="60"/>
        <end position="90"/>
    </location>
</feature>
<dbReference type="EMBL" id="STGY01000016">
    <property type="protein sequence ID" value="THV42785.1"/>
    <property type="molecule type" value="Genomic_DNA"/>
</dbReference>
<keyword evidence="1" id="KW-1133">Transmembrane helix</keyword>
<feature type="transmembrane region" description="Helical" evidence="1">
    <location>
        <begin position="96"/>
        <end position="120"/>
    </location>
</feature>
<feature type="transmembrane region" description="Helical" evidence="1">
    <location>
        <begin position="132"/>
        <end position="153"/>
    </location>
</feature>
<dbReference type="OrthoDB" id="5196436at2"/>
<dbReference type="AlphaFoldDB" id="A0A4S8QIG5"/>
<proteinExistence type="predicted"/>
<accession>A0A4S8QIG5</accession>
<evidence type="ECO:0000313" key="2">
    <source>
        <dbReference type="EMBL" id="THV42785.1"/>
    </source>
</evidence>
<reference evidence="3" key="1">
    <citation type="submission" date="2019-04" db="EMBL/GenBank/DDBJ databases">
        <title>Nocardioides xinjiangensis sp. nov.</title>
        <authorList>
            <person name="Liu S."/>
        </authorList>
    </citation>
    <scope>NUCLEOTIDE SEQUENCE [LARGE SCALE GENOMIC DNA]</scope>
    <source>
        <strain evidence="3">18</strain>
    </source>
</reference>
<evidence type="ECO:0000313" key="3">
    <source>
        <dbReference type="Proteomes" id="UP000308760"/>
    </source>
</evidence>
<feature type="transmembrane region" description="Helical" evidence="1">
    <location>
        <begin position="159"/>
        <end position="181"/>
    </location>
</feature>
<sequence>MDHQTPPADTGTGRIWVEPAEYEVSQKPVPPRRQSIRRAPAPAPCWHRVRLHQLQPSWQALFALVVTLVFASLVSAAGLFFAGAVSLLWGMVSYDVLLTAIGTAMLICMAFAIGAFVSCIRTWRRLHRPGTGALATSTAGALVTLALAILVASAMTIPWVLAFTVSPLAMASVLWYLWLVLYDRSTCVEYPVLPPRVQAMLKRP</sequence>
<comment type="caution">
    <text evidence="2">The sequence shown here is derived from an EMBL/GenBank/DDBJ whole genome shotgun (WGS) entry which is preliminary data.</text>
</comment>